<evidence type="ECO:0000313" key="12">
    <source>
        <dbReference type="Proteomes" id="UP000002257"/>
    </source>
</evidence>
<keyword evidence="3" id="KW-0813">Transport</keyword>
<dbReference type="InterPro" id="IPR058626">
    <property type="entry name" value="MdtA-like_b-barrel"/>
</dbReference>
<organism evidence="11 12">
    <name type="scientific">Methylocella silvestris (strain DSM 15510 / CIP 108128 / LMG 27833 / NCIMB 13906 / BL2)</name>
    <dbReference type="NCBI Taxonomy" id="395965"/>
    <lineage>
        <taxon>Bacteria</taxon>
        <taxon>Pseudomonadati</taxon>
        <taxon>Pseudomonadota</taxon>
        <taxon>Alphaproteobacteria</taxon>
        <taxon>Hyphomicrobiales</taxon>
        <taxon>Beijerinckiaceae</taxon>
        <taxon>Methylocella</taxon>
    </lineage>
</organism>
<evidence type="ECO:0000256" key="1">
    <source>
        <dbReference type="ARBA" id="ARBA00004236"/>
    </source>
</evidence>
<dbReference type="SUPFAM" id="SSF111369">
    <property type="entry name" value="HlyD-like secretion proteins"/>
    <property type="match status" value="1"/>
</dbReference>
<dbReference type="NCBIfam" id="TIGR01730">
    <property type="entry name" value="RND_mfp"/>
    <property type="match status" value="1"/>
</dbReference>
<dbReference type="Pfam" id="PF25944">
    <property type="entry name" value="Beta-barrel_RND"/>
    <property type="match status" value="1"/>
</dbReference>
<dbReference type="InterPro" id="IPR058625">
    <property type="entry name" value="MdtA-like_BSH"/>
</dbReference>
<sequence>MFRLRLMLALLGAAGLGAALYFSWPERTKAARPVPGPVPVMAAKAEAKDVPIILRGLGIVTAFNTVAVTSRVEGAITKINFKEGQYVRTGDLLIQLDPRPFQAALDQASANLAKDQATLANAKVDLSRYSSLLTHSFAPEQQVATQKTTVQQTEAAVQSDEAAIKAAQLNVDYAALRSPIDGVTGIRHVDIGNLIQANNQQNLVTITQIEPIYVIFTLPEVDIDRVRQAMKEGSLKVEAYASDDKRKLSEGVLDLIDNAVDPTTGTVKLKAEFENADQTLWPGQFVNAHAVLRTVKDGVTIPAAAVQTGPNGAFTYKIDDESKAVMQPITVVQTEENLALVSGALKAGDQVITIGQFRLQPGVKVRVEDHILDAGQTLSDAPVGTDGVQ</sequence>
<evidence type="ECO:0000259" key="9">
    <source>
        <dbReference type="Pfam" id="PF25944"/>
    </source>
</evidence>
<dbReference type="Gene3D" id="2.40.50.100">
    <property type="match status" value="1"/>
</dbReference>
<dbReference type="HOGENOM" id="CLU_018816_2_0_5"/>
<reference evidence="11 12" key="1">
    <citation type="journal article" date="2010" name="J. Bacteriol.">
        <title>Complete genome sequence of the aerobic facultative methanotroph Methylocella silvestris BL2.</title>
        <authorList>
            <person name="Chen Y."/>
            <person name="Crombie A."/>
            <person name="Rahman M.T."/>
            <person name="Dedysh S.N."/>
            <person name="Liesack W."/>
            <person name="Stott M.B."/>
            <person name="Alam M."/>
            <person name="Theisen A.R."/>
            <person name="Murrell J.C."/>
            <person name="Dunfield P.F."/>
        </authorList>
    </citation>
    <scope>NUCLEOTIDE SEQUENCE [LARGE SCALE GENOMIC DNA]</scope>
    <source>
        <strain evidence="12">DSM 15510 / CIP 108128 / LMG 27833 / NCIMB 13906 / BL2</strain>
    </source>
</reference>
<proteinExistence type="inferred from homology"/>
<keyword evidence="5" id="KW-0997">Cell inner membrane</keyword>
<evidence type="ECO:0000256" key="4">
    <source>
        <dbReference type="ARBA" id="ARBA00022475"/>
    </source>
</evidence>
<dbReference type="EMBL" id="CP001280">
    <property type="protein sequence ID" value="ACK52296.1"/>
    <property type="molecule type" value="Genomic_DNA"/>
</dbReference>
<keyword evidence="4" id="KW-1003">Cell membrane</keyword>
<comment type="subcellular location">
    <subcellularLocation>
        <location evidence="1">Cell membrane</location>
    </subcellularLocation>
</comment>
<dbReference type="GO" id="GO:1990281">
    <property type="term" value="C:efflux pump complex"/>
    <property type="evidence" value="ECO:0007669"/>
    <property type="project" value="TreeGrafter"/>
</dbReference>
<name>B8ES81_METSB</name>
<evidence type="ECO:0000256" key="5">
    <source>
        <dbReference type="ARBA" id="ARBA00022519"/>
    </source>
</evidence>
<dbReference type="eggNOG" id="COG0845">
    <property type="taxonomic scope" value="Bacteria"/>
</dbReference>
<evidence type="ECO:0000313" key="11">
    <source>
        <dbReference type="EMBL" id="ACK52296.1"/>
    </source>
</evidence>
<feature type="domain" description="Multidrug resistance protein MdtA-like barrel-sandwich hybrid" evidence="8">
    <location>
        <begin position="64"/>
        <end position="207"/>
    </location>
</feature>
<evidence type="ECO:0000256" key="3">
    <source>
        <dbReference type="ARBA" id="ARBA00022448"/>
    </source>
</evidence>
<dbReference type="Proteomes" id="UP000002257">
    <property type="component" value="Chromosome"/>
</dbReference>
<comment type="similarity">
    <text evidence="2">Belongs to the membrane fusion protein (MFP) (TC 8.A.1) family.</text>
</comment>
<dbReference type="GO" id="GO:0015562">
    <property type="term" value="F:efflux transmembrane transporter activity"/>
    <property type="evidence" value="ECO:0007669"/>
    <property type="project" value="TreeGrafter"/>
</dbReference>
<dbReference type="STRING" id="395965.Msil_3395"/>
<feature type="domain" description="Multidrug resistance protein MdtA-like beta-barrel" evidence="9">
    <location>
        <begin position="211"/>
        <end position="289"/>
    </location>
</feature>
<dbReference type="FunFam" id="2.40.30.170:FF:000006">
    <property type="entry name" value="Multidrug resistance protein MdtA"/>
    <property type="match status" value="1"/>
</dbReference>
<dbReference type="Pfam" id="PF25967">
    <property type="entry name" value="RND-MFP_C"/>
    <property type="match status" value="1"/>
</dbReference>
<keyword evidence="6" id="KW-0472">Membrane</keyword>
<dbReference type="Pfam" id="PF25917">
    <property type="entry name" value="BSH_RND"/>
    <property type="match status" value="1"/>
</dbReference>
<feature type="domain" description="Multidrug resistance protein MdtA-like alpha-helical hairpin" evidence="7">
    <location>
        <begin position="105"/>
        <end position="174"/>
    </location>
</feature>
<evidence type="ECO:0000256" key="2">
    <source>
        <dbReference type="ARBA" id="ARBA00009477"/>
    </source>
</evidence>
<evidence type="ECO:0000259" key="8">
    <source>
        <dbReference type="Pfam" id="PF25917"/>
    </source>
</evidence>
<evidence type="ECO:0000259" key="7">
    <source>
        <dbReference type="Pfam" id="PF25876"/>
    </source>
</evidence>
<dbReference type="KEGG" id="msl:Msil_3395"/>
<dbReference type="PANTHER" id="PTHR30469:SF12">
    <property type="entry name" value="MULTIDRUG RESISTANCE PROTEIN MDTA"/>
    <property type="match status" value="1"/>
</dbReference>
<dbReference type="InterPro" id="IPR058627">
    <property type="entry name" value="MdtA-like_C"/>
</dbReference>
<accession>B8ES81</accession>
<evidence type="ECO:0000256" key="6">
    <source>
        <dbReference type="ARBA" id="ARBA00023136"/>
    </source>
</evidence>
<dbReference type="InterPro" id="IPR058624">
    <property type="entry name" value="MdtA-like_HH"/>
</dbReference>
<dbReference type="Gene3D" id="2.40.30.170">
    <property type="match status" value="1"/>
</dbReference>
<dbReference type="InterPro" id="IPR006143">
    <property type="entry name" value="RND_pump_MFP"/>
</dbReference>
<evidence type="ECO:0000259" key="10">
    <source>
        <dbReference type="Pfam" id="PF25967"/>
    </source>
</evidence>
<keyword evidence="12" id="KW-1185">Reference proteome</keyword>
<feature type="domain" description="Multidrug resistance protein MdtA-like C-terminal permuted SH3" evidence="10">
    <location>
        <begin position="299"/>
        <end position="355"/>
    </location>
</feature>
<dbReference type="Gene3D" id="1.10.287.470">
    <property type="entry name" value="Helix hairpin bin"/>
    <property type="match status" value="1"/>
</dbReference>
<protein>
    <submittedName>
        <fullName evidence="11">Efflux transporter, RND family, MFP subunit</fullName>
    </submittedName>
</protein>
<dbReference type="AlphaFoldDB" id="B8ES81"/>
<gene>
    <name evidence="11" type="ordered locus">Msil_3395</name>
</gene>
<dbReference type="Pfam" id="PF25876">
    <property type="entry name" value="HH_MFP_RND"/>
    <property type="match status" value="1"/>
</dbReference>
<dbReference type="PANTHER" id="PTHR30469">
    <property type="entry name" value="MULTIDRUG RESISTANCE PROTEIN MDTA"/>
    <property type="match status" value="1"/>
</dbReference>
<dbReference type="Gene3D" id="2.40.420.20">
    <property type="match status" value="1"/>
</dbReference>